<dbReference type="RefSeq" id="WP_203993978.1">
    <property type="nucleotide sequence ID" value="NZ_BOOU01000101.1"/>
</dbReference>
<evidence type="ECO:0000313" key="5">
    <source>
        <dbReference type="Proteomes" id="UP000655287"/>
    </source>
</evidence>
<dbReference type="InterPro" id="IPR036052">
    <property type="entry name" value="TrpB-like_PALP_sf"/>
</dbReference>
<comment type="cofactor">
    <cofactor evidence="1">
        <name>pyridoxal 5'-phosphate</name>
        <dbReference type="ChEBI" id="CHEBI:597326"/>
    </cofactor>
</comment>
<organism evidence="4 5">
    <name type="scientific">Sphaerisporangium rufum</name>
    <dbReference type="NCBI Taxonomy" id="1381558"/>
    <lineage>
        <taxon>Bacteria</taxon>
        <taxon>Bacillati</taxon>
        <taxon>Actinomycetota</taxon>
        <taxon>Actinomycetes</taxon>
        <taxon>Streptosporangiales</taxon>
        <taxon>Streptosporangiaceae</taxon>
        <taxon>Sphaerisporangium</taxon>
    </lineage>
</organism>
<evidence type="ECO:0000256" key="2">
    <source>
        <dbReference type="ARBA" id="ARBA00022898"/>
    </source>
</evidence>
<accession>A0A919V451</accession>
<dbReference type="GO" id="GO:1901605">
    <property type="term" value="P:alpha-amino acid metabolic process"/>
    <property type="evidence" value="ECO:0007669"/>
    <property type="project" value="UniProtKB-ARBA"/>
</dbReference>
<dbReference type="Proteomes" id="UP000655287">
    <property type="component" value="Unassembled WGS sequence"/>
</dbReference>
<gene>
    <name evidence="4" type="primary">cysK</name>
    <name evidence="4" type="ORF">Sru01_65340</name>
</gene>
<protein>
    <submittedName>
        <fullName evidence="4">Cysteine synthase</fullName>
    </submittedName>
</protein>
<evidence type="ECO:0000313" key="4">
    <source>
        <dbReference type="EMBL" id="GII81552.1"/>
    </source>
</evidence>
<feature type="domain" description="Tryptophan synthase beta chain-like PALP" evidence="3">
    <location>
        <begin position="20"/>
        <end position="291"/>
    </location>
</feature>
<dbReference type="Gene3D" id="3.40.50.1100">
    <property type="match status" value="2"/>
</dbReference>
<reference evidence="4" key="1">
    <citation type="submission" date="2021-01" db="EMBL/GenBank/DDBJ databases">
        <title>Whole genome shotgun sequence of Sphaerisporangium rufum NBRC 109079.</title>
        <authorList>
            <person name="Komaki H."/>
            <person name="Tamura T."/>
        </authorList>
    </citation>
    <scope>NUCLEOTIDE SEQUENCE</scope>
    <source>
        <strain evidence="4">NBRC 109079</strain>
    </source>
</reference>
<comment type="caution">
    <text evidence="4">The sequence shown here is derived from an EMBL/GenBank/DDBJ whole genome shotgun (WGS) entry which is preliminary data.</text>
</comment>
<evidence type="ECO:0000259" key="3">
    <source>
        <dbReference type="Pfam" id="PF00291"/>
    </source>
</evidence>
<dbReference type="PANTHER" id="PTHR10314">
    <property type="entry name" value="CYSTATHIONINE BETA-SYNTHASE"/>
    <property type="match status" value="1"/>
</dbReference>
<name>A0A919V451_9ACTN</name>
<sequence length="343" mass="36563">MIDRWAAEGIARLDEDLARQGATPLRPFPLPAAWGVRLWLKDESVHPTGGLKHRLARAIFRTALAAGRIGRGTAVVDAVGGTMAVAEAYFARLLGLPYTAVMPRGSTGAEVERLGGSVRHVHPPVAVYGEASRLAEEMGGHYLDYYASAATVDWQGGGLAVELLDQVDRCPAWIVVGAGTGATSAAIGRMLRERRLPARLAVVDPENSAYFPGWTLGAADYGTGMPSRIDGIGRPRMEPAFDPDVVDMVVPVPDAASVAAARRVREVTGSAVGPAAGTNLWGALELVTRMRDRDEPGDVITLIGDAGERHLHRCHDDAWAEAAGLDWRPHAARLSRLLGAERP</sequence>
<evidence type="ECO:0000256" key="1">
    <source>
        <dbReference type="ARBA" id="ARBA00001933"/>
    </source>
</evidence>
<dbReference type="Pfam" id="PF00291">
    <property type="entry name" value="PALP"/>
    <property type="match status" value="1"/>
</dbReference>
<keyword evidence="5" id="KW-1185">Reference proteome</keyword>
<dbReference type="InterPro" id="IPR001926">
    <property type="entry name" value="TrpB-like_PALP"/>
</dbReference>
<dbReference type="InterPro" id="IPR050214">
    <property type="entry name" value="Cys_Synth/Cystath_Beta-Synth"/>
</dbReference>
<proteinExistence type="predicted"/>
<dbReference type="SUPFAM" id="SSF53686">
    <property type="entry name" value="Tryptophan synthase beta subunit-like PLP-dependent enzymes"/>
    <property type="match status" value="1"/>
</dbReference>
<dbReference type="AlphaFoldDB" id="A0A919V451"/>
<dbReference type="EMBL" id="BOOU01000101">
    <property type="protein sequence ID" value="GII81552.1"/>
    <property type="molecule type" value="Genomic_DNA"/>
</dbReference>
<keyword evidence="2" id="KW-0663">Pyridoxal phosphate</keyword>